<keyword evidence="4" id="KW-1185">Reference proteome</keyword>
<organism evidence="3 4">
    <name type="scientific">Sclerotinia trifoliorum</name>
    <dbReference type="NCBI Taxonomy" id="28548"/>
    <lineage>
        <taxon>Eukaryota</taxon>
        <taxon>Fungi</taxon>
        <taxon>Dikarya</taxon>
        <taxon>Ascomycota</taxon>
        <taxon>Pezizomycotina</taxon>
        <taxon>Leotiomycetes</taxon>
        <taxon>Helotiales</taxon>
        <taxon>Sclerotiniaceae</taxon>
        <taxon>Sclerotinia</taxon>
    </lineage>
</organism>
<comment type="caution">
    <text evidence="3">The sequence shown here is derived from an EMBL/GenBank/DDBJ whole genome shotgun (WGS) entry which is preliminary data.</text>
</comment>
<feature type="region of interest" description="Disordered" evidence="1">
    <location>
        <begin position="55"/>
        <end position="74"/>
    </location>
</feature>
<feature type="compositionally biased region" description="Polar residues" evidence="1">
    <location>
        <begin position="1"/>
        <end position="20"/>
    </location>
</feature>
<feature type="transmembrane region" description="Helical" evidence="2">
    <location>
        <begin position="84"/>
        <end position="110"/>
    </location>
</feature>
<dbReference type="AlphaFoldDB" id="A0A8H2VME2"/>
<accession>A0A8H2VME2</accession>
<protein>
    <submittedName>
        <fullName evidence="3">55ee9986-d3a6-487c-94e9-8c6cd4c41f3c</fullName>
    </submittedName>
</protein>
<dbReference type="EMBL" id="CAJHIA010000002">
    <property type="protein sequence ID" value="CAD6440134.1"/>
    <property type="molecule type" value="Genomic_DNA"/>
</dbReference>
<keyword evidence="2" id="KW-1133">Transmembrane helix</keyword>
<gene>
    <name evidence="3" type="ORF">SCLTRI_LOCUS748</name>
</gene>
<proteinExistence type="predicted"/>
<feature type="transmembrane region" description="Helical" evidence="2">
    <location>
        <begin position="176"/>
        <end position="196"/>
    </location>
</feature>
<feature type="region of interest" description="Disordered" evidence="1">
    <location>
        <begin position="1"/>
        <end position="42"/>
    </location>
</feature>
<keyword evidence="2" id="KW-0472">Membrane</keyword>
<keyword evidence="2" id="KW-0812">Transmembrane</keyword>
<feature type="compositionally biased region" description="Polar residues" evidence="1">
    <location>
        <begin position="55"/>
        <end position="64"/>
    </location>
</feature>
<reference evidence="3" key="1">
    <citation type="submission" date="2020-10" db="EMBL/GenBank/DDBJ databases">
        <authorList>
            <person name="Kusch S."/>
        </authorList>
    </citation>
    <scope>NUCLEOTIDE SEQUENCE</scope>
    <source>
        <strain evidence="3">SwB9</strain>
    </source>
</reference>
<evidence type="ECO:0000256" key="1">
    <source>
        <dbReference type="SAM" id="MobiDB-lite"/>
    </source>
</evidence>
<feature type="compositionally biased region" description="Low complexity" evidence="1">
    <location>
        <begin position="21"/>
        <end position="32"/>
    </location>
</feature>
<evidence type="ECO:0000313" key="4">
    <source>
        <dbReference type="Proteomes" id="UP000624404"/>
    </source>
</evidence>
<evidence type="ECO:0000313" key="3">
    <source>
        <dbReference type="EMBL" id="CAD6440134.1"/>
    </source>
</evidence>
<evidence type="ECO:0000256" key="2">
    <source>
        <dbReference type="SAM" id="Phobius"/>
    </source>
</evidence>
<sequence>MSPPQTQEQSFGSDSGTIAASSRSSTYTTESSVANTSSEEFEDISEDIEIGTLPTINPQAVQNATSNKTKTTRSSKFRNPFKNFIYFQNAIITSAISMAIILPICLPPLYTDELKWTVSIVFKNIEVNNGTVDYHNGTIAPLNDVNLVGSNLTVQTCNFIDTADLCTNNAHHYFDIWWPCFILFVVLLNLSIWHFVTLRYRLIGVRSSGRRGD</sequence>
<dbReference type="Proteomes" id="UP000624404">
    <property type="component" value="Unassembled WGS sequence"/>
</dbReference>
<dbReference type="OrthoDB" id="3493050at2759"/>
<name>A0A8H2VME2_9HELO</name>